<dbReference type="Proteomes" id="UP000318199">
    <property type="component" value="Unassembled WGS sequence"/>
</dbReference>
<dbReference type="Pfam" id="PF00005">
    <property type="entry name" value="ABC_tran"/>
    <property type="match status" value="1"/>
</dbReference>
<name>A0A562ZVW1_9BURK</name>
<dbReference type="InterPro" id="IPR015860">
    <property type="entry name" value="ABC_transpr_TagH-like"/>
</dbReference>
<feature type="domain" description="ABC transporter" evidence="6">
    <location>
        <begin position="71"/>
        <end position="293"/>
    </location>
</feature>
<keyword evidence="4" id="KW-0547">Nucleotide-binding</keyword>
<dbReference type="AlphaFoldDB" id="A0A562ZVW1"/>
<dbReference type="InterPro" id="IPR003593">
    <property type="entry name" value="AAA+_ATPase"/>
</dbReference>
<keyword evidence="2" id="KW-0813">Transport</keyword>
<evidence type="ECO:0000313" key="7">
    <source>
        <dbReference type="EMBL" id="TWO72501.1"/>
    </source>
</evidence>
<comment type="caution">
    <text evidence="7">The sequence shown here is derived from an EMBL/GenBank/DDBJ whole genome shotgun (WGS) entry which is preliminary data.</text>
</comment>
<dbReference type="Gene3D" id="2.70.50.60">
    <property type="entry name" value="abc- transporter (atp binding component) like domain"/>
    <property type="match status" value="1"/>
</dbReference>
<dbReference type="OrthoDB" id="9778870at2"/>
<dbReference type="InterPro" id="IPR050683">
    <property type="entry name" value="Bact_Polysacc_Export_ATP-bd"/>
</dbReference>
<dbReference type="InterPro" id="IPR029439">
    <property type="entry name" value="Wzt_C"/>
</dbReference>
<evidence type="ECO:0000256" key="2">
    <source>
        <dbReference type="ARBA" id="ARBA00022448"/>
    </source>
</evidence>
<evidence type="ECO:0000259" key="6">
    <source>
        <dbReference type="PROSITE" id="PS50893"/>
    </source>
</evidence>
<dbReference type="SUPFAM" id="SSF52540">
    <property type="entry name" value="P-loop containing nucleoside triphosphate hydrolases"/>
    <property type="match status" value="1"/>
</dbReference>
<dbReference type="GO" id="GO:0140359">
    <property type="term" value="F:ABC-type transporter activity"/>
    <property type="evidence" value="ECO:0007669"/>
    <property type="project" value="InterPro"/>
</dbReference>
<keyword evidence="3" id="KW-1003">Cell membrane</keyword>
<dbReference type="GO" id="GO:0016020">
    <property type="term" value="C:membrane"/>
    <property type="evidence" value="ECO:0007669"/>
    <property type="project" value="InterPro"/>
</dbReference>
<dbReference type="PANTHER" id="PTHR46743:SF2">
    <property type="entry name" value="TEICHOIC ACIDS EXPORT ATP-BINDING PROTEIN TAGH"/>
    <property type="match status" value="1"/>
</dbReference>
<organism evidence="7 8">
    <name type="scientific">Caenimonas sedimenti</name>
    <dbReference type="NCBI Taxonomy" id="2596921"/>
    <lineage>
        <taxon>Bacteria</taxon>
        <taxon>Pseudomonadati</taxon>
        <taxon>Pseudomonadota</taxon>
        <taxon>Betaproteobacteria</taxon>
        <taxon>Burkholderiales</taxon>
        <taxon>Comamonadaceae</taxon>
        <taxon>Caenimonas</taxon>
    </lineage>
</organism>
<dbReference type="GO" id="GO:0005524">
    <property type="term" value="F:ATP binding"/>
    <property type="evidence" value="ECO:0007669"/>
    <property type="project" value="UniProtKB-KW"/>
</dbReference>
<evidence type="ECO:0000256" key="1">
    <source>
        <dbReference type="ARBA" id="ARBA00005417"/>
    </source>
</evidence>
<evidence type="ECO:0000256" key="3">
    <source>
        <dbReference type="ARBA" id="ARBA00022475"/>
    </source>
</evidence>
<keyword evidence="3" id="KW-0472">Membrane</keyword>
<keyword evidence="8" id="KW-1185">Reference proteome</keyword>
<dbReference type="InterPro" id="IPR027417">
    <property type="entry name" value="P-loop_NTPase"/>
</dbReference>
<dbReference type="InterPro" id="IPR003439">
    <property type="entry name" value="ABC_transporter-like_ATP-bd"/>
</dbReference>
<protein>
    <submittedName>
        <fullName evidence="7">ABC transporter ATP-binding protein</fullName>
    </submittedName>
</protein>
<gene>
    <name evidence="7" type="ORF">FN976_07325</name>
</gene>
<dbReference type="PANTHER" id="PTHR46743">
    <property type="entry name" value="TEICHOIC ACIDS EXPORT ATP-BINDING PROTEIN TAGH"/>
    <property type="match status" value="1"/>
</dbReference>
<dbReference type="GO" id="GO:0016887">
    <property type="term" value="F:ATP hydrolysis activity"/>
    <property type="evidence" value="ECO:0007669"/>
    <property type="project" value="InterPro"/>
</dbReference>
<comment type="similarity">
    <text evidence="1">Belongs to the ABC transporter superfamily.</text>
</comment>
<evidence type="ECO:0000256" key="4">
    <source>
        <dbReference type="ARBA" id="ARBA00022741"/>
    </source>
</evidence>
<keyword evidence="5 7" id="KW-0067">ATP-binding</keyword>
<sequence>MASRRRLAGPAGVDRRQCRIAQPRAGAQPRTTGRLAVNAPVPPRALAPAPGAVLAVSGLGKEYRLYDSPRQRLKSLLTGGAHHRSHWALRDVNFELHRGQCMGLVGDNGAGKSSLLKLIAGTLQPTTGVVDRIGRVTAILELGAGFHPDFSGRDNLRFGGSLIGIDADGMARLEDEIIAFSELGAAIDRPVKTYSSGMVVRLAFALVTAVEPDVLIIDEALAVGDQHFQKKCVERITQFRENGCTILFCSHSQYHIRQLCNVALWLDGGRIRAMGATDGVLSAYEAHVRSQDQASAAADAGSQVPGQLAGLGALQSADTPPPPPQGSRGAIVAVSIADLGEGDPPMLRSRDLKVTVDASVLEGEQPHIGVMLEQSHGVGITSVATHVDGAAPVSLGNGLWRSTLTFPQLPLHSGQYVVSAYLFDSKGLVVYDQWYQYRHFLFDYPTPTPGLVRLPHSWS</sequence>
<dbReference type="SMART" id="SM00382">
    <property type="entry name" value="AAA"/>
    <property type="match status" value="1"/>
</dbReference>
<dbReference type="Gene3D" id="3.40.50.300">
    <property type="entry name" value="P-loop containing nucleotide triphosphate hydrolases"/>
    <property type="match status" value="1"/>
</dbReference>
<dbReference type="EMBL" id="VOBQ01000004">
    <property type="protein sequence ID" value="TWO72501.1"/>
    <property type="molecule type" value="Genomic_DNA"/>
</dbReference>
<evidence type="ECO:0000313" key="8">
    <source>
        <dbReference type="Proteomes" id="UP000318199"/>
    </source>
</evidence>
<dbReference type="PROSITE" id="PS50893">
    <property type="entry name" value="ABC_TRANSPORTER_2"/>
    <property type="match status" value="1"/>
</dbReference>
<dbReference type="CDD" id="cd03220">
    <property type="entry name" value="ABC_KpsT_Wzt"/>
    <property type="match status" value="1"/>
</dbReference>
<evidence type="ECO:0000256" key="5">
    <source>
        <dbReference type="ARBA" id="ARBA00022840"/>
    </source>
</evidence>
<dbReference type="CDD" id="cd10147">
    <property type="entry name" value="Wzt_C-like"/>
    <property type="match status" value="1"/>
</dbReference>
<accession>A0A562ZVW1</accession>
<proteinExistence type="inferred from homology"/>
<reference evidence="7 8" key="1">
    <citation type="submission" date="2019-07" db="EMBL/GenBank/DDBJ databases">
        <title>Caenimonas sedimenti sp. nov., isolated from activated sludge.</title>
        <authorList>
            <person name="Xu J."/>
        </authorList>
    </citation>
    <scope>NUCLEOTIDE SEQUENCE [LARGE SCALE GENOMIC DNA]</scope>
    <source>
        <strain evidence="7 8">HX-9-20</strain>
    </source>
</reference>